<dbReference type="EMBL" id="JBBPDW010000005">
    <property type="protein sequence ID" value="KAK7552406.1"/>
    <property type="molecule type" value="Genomic_DNA"/>
</dbReference>
<protein>
    <recommendedName>
        <fullName evidence="4">WW domain-containing protein</fullName>
    </recommendedName>
</protein>
<feature type="compositionally biased region" description="Low complexity" evidence="1">
    <location>
        <begin position="18"/>
        <end position="41"/>
    </location>
</feature>
<organism evidence="2 3">
    <name type="scientific">Phyllosticta citricarpa</name>
    <dbReference type="NCBI Taxonomy" id="55181"/>
    <lineage>
        <taxon>Eukaryota</taxon>
        <taxon>Fungi</taxon>
        <taxon>Dikarya</taxon>
        <taxon>Ascomycota</taxon>
        <taxon>Pezizomycotina</taxon>
        <taxon>Dothideomycetes</taxon>
        <taxon>Dothideomycetes incertae sedis</taxon>
        <taxon>Botryosphaeriales</taxon>
        <taxon>Phyllostictaceae</taxon>
        <taxon>Phyllosticta</taxon>
    </lineage>
</organism>
<feature type="compositionally biased region" description="Basic and acidic residues" evidence="1">
    <location>
        <begin position="296"/>
        <end position="305"/>
    </location>
</feature>
<name>A0ABR1MKW0_9PEZI</name>
<sequence>MGFLSDLASEAISGFTHSNSNSSAAPPTASETYYERSSGPEPAGPPPPRVFPPWVARWEPGAGRWLFVNEANGERTFEYPGGEPGGYYQGGGGGGAAYYEERPREENESSGHSGMAYGAMGAVGGAAAGALLMHEGDEIAQDWDEDKARLERNVEAAPYETAEFIGDGVGSMERGADRAEDWTERQYESAAREVSEIPDDMERGADATAEFVGEGIGSVERGIDDAVQDVEEFPDEVERGAEEAGEWTERKWDDAVQDVEEIPQDVEGGVEDAAEWVGEGVGEVEQFGDGVEAAYDEGREEGYED</sequence>
<evidence type="ECO:0000256" key="1">
    <source>
        <dbReference type="SAM" id="MobiDB-lite"/>
    </source>
</evidence>
<evidence type="ECO:0000313" key="3">
    <source>
        <dbReference type="Proteomes" id="UP001365128"/>
    </source>
</evidence>
<keyword evidence="3" id="KW-1185">Reference proteome</keyword>
<dbReference type="Gene3D" id="1.20.120.20">
    <property type="entry name" value="Apolipoprotein"/>
    <property type="match status" value="1"/>
</dbReference>
<evidence type="ECO:0000313" key="2">
    <source>
        <dbReference type="EMBL" id="KAK7552406.1"/>
    </source>
</evidence>
<accession>A0ABR1MKW0</accession>
<evidence type="ECO:0008006" key="4">
    <source>
        <dbReference type="Google" id="ProtNLM"/>
    </source>
</evidence>
<reference evidence="2 3" key="1">
    <citation type="submission" date="2024-04" db="EMBL/GenBank/DDBJ databases">
        <title>Phyllosticta paracitricarpa is synonymous to the EU quarantine fungus P. citricarpa based on phylogenomic analyses.</title>
        <authorList>
            <consortium name="Lawrence Berkeley National Laboratory"/>
            <person name="Van Ingen-Buijs V.A."/>
            <person name="Van Westerhoven A.C."/>
            <person name="Haridas S."/>
            <person name="Skiadas P."/>
            <person name="Martin F."/>
            <person name="Groenewald J.Z."/>
            <person name="Crous P.W."/>
            <person name="Seidl M.F."/>
        </authorList>
    </citation>
    <scope>NUCLEOTIDE SEQUENCE [LARGE SCALE GENOMIC DNA]</scope>
    <source>
        <strain evidence="2 3">CBS 122670</strain>
    </source>
</reference>
<proteinExistence type="predicted"/>
<feature type="region of interest" description="Disordered" evidence="1">
    <location>
        <begin position="286"/>
        <end position="305"/>
    </location>
</feature>
<comment type="caution">
    <text evidence="2">The sequence shown here is derived from an EMBL/GenBank/DDBJ whole genome shotgun (WGS) entry which is preliminary data.</text>
</comment>
<feature type="region of interest" description="Disordered" evidence="1">
    <location>
        <begin position="182"/>
        <end position="202"/>
    </location>
</feature>
<gene>
    <name evidence="2" type="ORF">IWX46DRAFT_638189</name>
</gene>
<feature type="region of interest" description="Disordered" evidence="1">
    <location>
        <begin position="14"/>
        <end position="50"/>
    </location>
</feature>
<dbReference type="Proteomes" id="UP001365128">
    <property type="component" value="Unassembled WGS sequence"/>
</dbReference>